<gene>
    <name evidence="15" type="ORF">OEZ85_012328</name>
</gene>
<feature type="domain" description="tRNA-specific 2-thiouridylase MnmA-like central" evidence="14">
    <location>
        <begin position="319"/>
        <end position="381"/>
    </location>
</feature>
<dbReference type="Proteomes" id="UP001244341">
    <property type="component" value="Chromosome 3b"/>
</dbReference>
<dbReference type="CDD" id="cd01998">
    <property type="entry name" value="MnmA_TRMU-like"/>
    <property type="match status" value="1"/>
</dbReference>
<comment type="catalytic activity">
    <reaction evidence="11">
        <text>5-taurinomethyluridine(34) in tRNA + S-sulfanyl-L-cysteinyl-[protein] + AH2 + ATP = 5-taurinomethyl-2-thiouridine(34) in tRNA + L-cysteinyl-[protein] + A + AMP + diphosphate + H(+)</text>
        <dbReference type="Rhea" id="RHEA:47040"/>
        <dbReference type="Rhea" id="RHEA-COMP:10131"/>
        <dbReference type="Rhea" id="RHEA-COMP:11726"/>
        <dbReference type="Rhea" id="RHEA-COMP:11732"/>
        <dbReference type="Rhea" id="RHEA-COMP:11733"/>
        <dbReference type="ChEBI" id="CHEBI:13193"/>
        <dbReference type="ChEBI" id="CHEBI:15378"/>
        <dbReference type="ChEBI" id="CHEBI:17499"/>
        <dbReference type="ChEBI" id="CHEBI:29950"/>
        <dbReference type="ChEBI" id="CHEBI:30616"/>
        <dbReference type="ChEBI" id="CHEBI:33019"/>
        <dbReference type="ChEBI" id="CHEBI:61963"/>
        <dbReference type="ChEBI" id="CHEBI:87171"/>
        <dbReference type="ChEBI" id="CHEBI:87172"/>
        <dbReference type="ChEBI" id="CHEBI:456215"/>
        <dbReference type="EC" id="2.8.1.14"/>
    </reaction>
</comment>
<evidence type="ECO:0000256" key="8">
    <source>
        <dbReference type="ARBA" id="ARBA00022840"/>
    </source>
</evidence>
<evidence type="ECO:0000256" key="6">
    <source>
        <dbReference type="ARBA" id="ARBA00022694"/>
    </source>
</evidence>
<evidence type="ECO:0000256" key="9">
    <source>
        <dbReference type="ARBA" id="ARBA00022884"/>
    </source>
</evidence>
<evidence type="ECO:0000256" key="5">
    <source>
        <dbReference type="ARBA" id="ARBA00022679"/>
    </source>
</evidence>
<evidence type="ECO:0000313" key="15">
    <source>
        <dbReference type="EMBL" id="WIA12264.1"/>
    </source>
</evidence>
<accession>A0ABY8TT10</accession>
<organism evidence="15 16">
    <name type="scientific">Tetradesmus obliquus</name>
    <name type="common">Green alga</name>
    <name type="synonym">Acutodesmus obliquus</name>
    <dbReference type="NCBI Taxonomy" id="3088"/>
    <lineage>
        <taxon>Eukaryota</taxon>
        <taxon>Viridiplantae</taxon>
        <taxon>Chlorophyta</taxon>
        <taxon>core chlorophytes</taxon>
        <taxon>Chlorophyceae</taxon>
        <taxon>CS clade</taxon>
        <taxon>Sphaeropleales</taxon>
        <taxon>Scenedesmaceae</taxon>
        <taxon>Tetradesmus</taxon>
    </lineage>
</organism>
<evidence type="ECO:0000313" key="16">
    <source>
        <dbReference type="Proteomes" id="UP001244341"/>
    </source>
</evidence>
<dbReference type="InterPro" id="IPR046885">
    <property type="entry name" value="MnmA-like_C"/>
</dbReference>
<proteinExistence type="inferred from homology"/>
<dbReference type="Pfam" id="PF03054">
    <property type="entry name" value="tRNA_Me_trans"/>
    <property type="match status" value="2"/>
</dbReference>
<dbReference type="EC" id="2.8.1.14" evidence="3"/>
<keyword evidence="16" id="KW-1185">Reference proteome</keyword>
<feature type="compositionally biased region" description="Low complexity" evidence="12">
    <location>
        <begin position="200"/>
        <end position="214"/>
    </location>
</feature>
<evidence type="ECO:0000259" key="13">
    <source>
        <dbReference type="Pfam" id="PF20258"/>
    </source>
</evidence>
<keyword evidence="7" id="KW-0547">Nucleotide-binding</keyword>
<dbReference type="Gene3D" id="2.40.30.10">
    <property type="entry name" value="Translation factors"/>
    <property type="match status" value="1"/>
</dbReference>
<evidence type="ECO:0000256" key="7">
    <source>
        <dbReference type="ARBA" id="ARBA00022741"/>
    </source>
</evidence>
<feature type="compositionally biased region" description="Low complexity" evidence="12">
    <location>
        <begin position="447"/>
        <end position="488"/>
    </location>
</feature>
<dbReference type="InterPro" id="IPR004506">
    <property type="entry name" value="MnmA-like"/>
</dbReference>
<dbReference type="Pfam" id="PF20259">
    <property type="entry name" value="tRNA_Me_trans_M"/>
    <property type="match status" value="1"/>
</dbReference>
<keyword evidence="9" id="KW-0694">RNA-binding</keyword>
<evidence type="ECO:0000256" key="4">
    <source>
        <dbReference type="ARBA" id="ARBA00022555"/>
    </source>
</evidence>
<evidence type="ECO:0000256" key="11">
    <source>
        <dbReference type="ARBA" id="ARBA00049564"/>
    </source>
</evidence>
<keyword evidence="6" id="KW-0819">tRNA processing</keyword>
<keyword evidence="4" id="KW-0820">tRNA-binding</keyword>
<sequence>MQQHEQPAAAGADASAAAPHIPPVAEWGKDPFLMSGCEASAAPLRVAVLVSGGVDSSLALQLVAAAGHKPTAFYLQIWFQEDFRNFWDACPWEEDLDYAKKVCDALGVPLVVVPLTDAYWQRVVSHSVAEIKEGRTPNPDMLCNSRVKFGAFVEYLEREHGGSFDRIASGHYACIQRPQQLQQQQHSLAPDGVPSDHQADTQQLQQQQQQHSLAPDGVPSDHQADTQQLQGRLGSHAQASSSSSSSSSGVVLRLTPDAVKDQTYFLANLSAGQLARCMFPLGPFTKPQVRALATAAGLATSGRKDSQGICFLGKVKFGEFVGQHLGQWPGPLVEEDSGQVVGVHKGYWFYTVGQRGGIKLPGGPWYVTAKDMTHNVVYVSRSYYEQHKRRDAFVCGPFNWLSELRPDPSQPLLVKVRHGPNMYSCSLQLGLQEDILAHAESAIDSKASSDSAAGADEQADSSSSSSTGSSGSHKSIEQQHQQQQQQQQGPSFSGEGSYGLVVLCENDQGLAAGQYAVFYQQGACLGSAQMLGSVAR</sequence>
<feature type="region of interest" description="Disordered" evidence="12">
    <location>
        <begin position="447"/>
        <end position="493"/>
    </location>
</feature>
<keyword evidence="8" id="KW-0067">ATP-binding</keyword>
<dbReference type="Gene3D" id="2.30.30.280">
    <property type="entry name" value="Adenine nucleotide alpha hydrolases-like domains"/>
    <property type="match status" value="1"/>
</dbReference>
<reference evidence="15 16" key="1">
    <citation type="submission" date="2023-05" db="EMBL/GenBank/DDBJ databases">
        <title>A 100% complete, gapless, phased diploid assembly of the Scenedesmus obliquus UTEX 3031 genome.</title>
        <authorList>
            <person name="Biondi T.C."/>
            <person name="Hanschen E.R."/>
            <person name="Kwon T."/>
            <person name="Eng W."/>
            <person name="Kruse C.P.S."/>
            <person name="Koehler S.I."/>
            <person name="Kunde Y."/>
            <person name="Gleasner C.D."/>
            <person name="You Mak K.T."/>
            <person name="Polle J."/>
            <person name="Hovde B.T."/>
            <person name="Starkenburg S.R."/>
        </authorList>
    </citation>
    <scope>NUCLEOTIDE SEQUENCE [LARGE SCALE GENOMIC DNA]</scope>
    <source>
        <strain evidence="15 16">DOE0152z</strain>
    </source>
</reference>
<dbReference type="EMBL" id="CP126210">
    <property type="protein sequence ID" value="WIA12264.1"/>
    <property type="molecule type" value="Genomic_DNA"/>
</dbReference>
<protein>
    <recommendedName>
        <fullName evidence="3">tRNA-5-taurinomethyluridine 2-sulfurtransferase</fullName>
        <ecNumber evidence="3">2.8.1.14</ecNumber>
    </recommendedName>
</protein>
<comment type="similarity">
    <text evidence="2">Belongs to the MnmA/TRMU family.</text>
</comment>
<evidence type="ECO:0000256" key="10">
    <source>
        <dbReference type="ARBA" id="ARBA00023157"/>
    </source>
</evidence>
<dbReference type="PANTHER" id="PTHR43052:SF1">
    <property type="entry name" value="TRNA-5-TAURINOMETHYLURIDINE 2-SULFURTRANSFERASE"/>
    <property type="match status" value="1"/>
</dbReference>
<evidence type="ECO:0000256" key="1">
    <source>
        <dbReference type="ARBA" id="ARBA00003986"/>
    </source>
</evidence>
<dbReference type="InterPro" id="IPR014729">
    <property type="entry name" value="Rossmann-like_a/b/a_fold"/>
</dbReference>
<keyword evidence="10" id="KW-1015">Disulfide bond</keyword>
<evidence type="ECO:0000256" key="3">
    <source>
        <dbReference type="ARBA" id="ARBA00011953"/>
    </source>
</evidence>
<name>A0ABY8TT10_TETOB</name>
<comment type="function">
    <text evidence="1">Catalyzes the 2-thiolation of uridine at the wobble position (U34) of mitochondrial tRNA(Lys), tRNA(Glu) and tRNA(Gln). Required for the formation of 5-taurinomethyl-2-thiouridine (tm5s2U) of mitochondrial tRNA(Lys), tRNA(Glu), and tRNA(Gln) at the wobble position. ATP is required to activate the C2 atom of the wobble base.</text>
</comment>
<dbReference type="SUPFAM" id="SSF52402">
    <property type="entry name" value="Adenine nucleotide alpha hydrolases-like"/>
    <property type="match status" value="1"/>
</dbReference>
<feature type="domain" description="tRNA-specific 2-thiouridylase MnmA-like C-terminal" evidence="13">
    <location>
        <begin position="500"/>
        <end position="528"/>
    </location>
</feature>
<dbReference type="Pfam" id="PF20258">
    <property type="entry name" value="tRNA_Me_trans_C"/>
    <property type="match status" value="1"/>
</dbReference>
<dbReference type="InterPro" id="IPR023382">
    <property type="entry name" value="MnmA-like_central_sf"/>
</dbReference>
<dbReference type="PANTHER" id="PTHR43052">
    <property type="match status" value="1"/>
</dbReference>
<dbReference type="Gene3D" id="3.40.50.620">
    <property type="entry name" value="HUPs"/>
    <property type="match status" value="1"/>
</dbReference>
<evidence type="ECO:0000256" key="2">
    <source>
        <dbReference type="ARBA" id="ARBA00006191"/>
    </source>
</evidence>
<dbReference type="InterPro" id="IPR046884">
    <property type="entry name" value="MnmA-like_central"/>
</dbReference>
<dbReference type="InterPro" id="IPR051305">
    <property type="entry name" value="tRNA_2-thiouridylase_MnmA"/>
</dbReference>
<keyword evidence="5" id="KW-0808">Transferase</keyword>
<feature type="region of interest" description="Disordered" evidence="12">
    <location>
        <begin position="180"/>
        <end position="250"/>
    </location>
</feature>
<evidence type="ECO:0000259" key="14">
    <source>
        <dbReference type="Pfam" id="PF20259"/>
    </source>
</evidence>
<evidence type="ECO:0000256" key="12">
    <source>
        <dbReference type="SAM" id="MobiDB-lite"/>
    </source>
</evidence>